<keyword evidence="2" id="KW-1185">Reference proteome</keyword>
<evidence type="ECO:0000313" key="2">
    <source>
        <dbReference type="Proteomes" id="UP000772196"/>
    </source>
</evidence>
<comment type="caution">
    <text evidence="1">The sequence shown here is derived from an EMBL/GenBank/DDBJ whole genome shotgun (WGS) entry which is preliminary data.</text>
</comment>
<reference evidence="1 2" key="1">
    <citation type="submission" date="2020-04" db="EMBL/GenBank/DDBJ databases">
        <title>Phylogenetic Diversity and Antibacterial Activity against Ralstonia solanacearum of Endophytic Actinomycete Isolated from Moss.</title>
        <authorList>
            <person name="Zhuang X."/>
        </authorList>
    </citation>
    <scope>NUCLEOTIDE SEQUENCE [LARGE SCALE GENOMIC DNA]</scope>
    <source>
        <strain evidence="1 2">LD120</strain>
    </source>
</reference>
<proteinExistence type="predicted"/>
<accession>A0ABX1H849</accession>
<evidence type="ECO:0000313" key="1">
    <source>
        <dbReference type="EMBL" id="NKI44559.1"/>
    </source>
</evidence>
<name>A0ABX1H849_9ACTN</name>
<dbReference type="RefSeq" id="WP_078844931.1">
    <property type="nucleotide sequence ID" value="NZ_JAAWWP010000020.1"/>
</dbReference>
<dbReference type="EMBL" id="JAAWWP010000020">
    <property type="protein sequence ID" value="NKI44559.1"/>
    <property type="molecule type" value="Genomic_DNA"/>
</dbReference>
<organism evidence="1 2">
    <name type="scientific">Streptomyces physcomitrii</name>
    <dbReference type="NCBI Taxonomy" id="2724184"/>
    <lineage>
        <taxon>Bacteria</taxon>
        <taxon>Bacillati</taxon>
        <taxon>Actinomycetota</taxon>
        <taxon>Actinomycetes</taxon>
        <taxon>Kitasatosporales</taxon>
        <taxon>Streptomycetaceae</taxon>
        <taxon>Streptomyces</taxon>
    </lineage>
</organism>
<dbReference type="Proteomes" id="UP000772196">
    <property type="component" value="Unassembled WGS sequence"/>
</dbReference>
<gene>
    <name evidence="1" type="ORF">HFV08_25575</name>
</gene>
<protein>
    <submittedName>
        <fullName evidence="1">Uncharacterized protein</fullName>
    </submittedName>
</protein>
<sequence>MKIAGFYEELWNSSFGTPDGSIRDHVTSRMSEDAQSITEYLQSGHVISSVMGSSTDVMGSGKSILGGDSIYTDGEWIWRGDLWFYVWNHHVKLPPELLDRIRNNDYVVPAEDEERSVAITRMVLEKL</sequence>